<dbReference type="PANTHER" id="PTHR21496">
    <property type="entry name" value="FERREDOXIN-RELATED"/>
    <property type="match status" value="1"/>
</dbReference>
<dbReference type="InterPro" id="IPR017941">
    <property type="entry name" value="Rieske_2Fe-2S"/>
</dbReference>
<keyword evidence="7" id="KW-1185">Reference proteome</keyword>
<evidence type="ECO:0000256" key="3">
    <source>
        <dbReference type="ARBA" id="ARBA00023004"/>
    </source>
</evidence>
<proteinExistence type="predicted"/>
<dbReference type="OrthoDB" id="9794175at2"/>
<evidence type="ECO:0000313" key="7">
    <source>
        <dbReference type="Proteomes" id="UP000254889"/>
    </source>
</evidence>
<accession>A0A345ZUT6</accession>
<dbReference type="InterPro" id="IPR036922">
    <property type="entry name" value="Rieske_2Fe-2S_sf"/>
</dbReference>
<gene>
    <name evidence="6" type="ORF">DW352_09275</name>
</gene>
<evidence type="ECO:0000256" key="2">
    <source>
        <dbReference type="ARBA" id="ARBA00022723"/>
    </source>
</evidence>
<dbReference type="GO" id="GO:0046872">
    <property type="term" value="F:metal ion binding"/>
    <property type="evidence" value="ECO:0007669"/>
    <property type="project" value="UniProtKB-KW"/>
</dbReference>
<dbReference type="GO" id="GO:0051537">
    <property type="term" value="F:2 iron, 2 sulfur cluster binding"/>
    <property type="evidence" value="ECO:0007669"/>
    <property type="project" value="UniProtKB-KW"/>
</dbReference>
<protein>
    <submittedName>
        <fullName evidence="6">Rieske (2Fe-2S) protein</fullName>
    </submittedName>
</protein>
<evidence type="ECO:0000256" key="1">
    <source>
        <dbReference type="ARBA" id="ARBA00022714"/>
    </source>
</evidence>
<keyword evidence="3" id="KW-0408">Iron</keyword>
<dbReference type="Proteomes" id="UP000254889">
    <property type="component" value="Chromosome"/>
</dbReference>
<feature type="domain" description="Rieske" evidence="5">
    <location>
        <begin position="3"/>
        <end position="118"/>
    </location>
</feature>
<dbReference type="PROSITE" id="PS51296">
    <property type="entry name" value="RIESKE"/>
    <property type="match status" value="1"/>
</dbReference>
<keyword evidence="4" id="KW-0411">Iron-sulfur</keyword>
<organism evidence="6 7">
    <name type="scientific">Pseudolabrys taiwanensis</name>
    <dbReference type="NCBI Taxonomy" id="331696"/>
    <lineage>
        <taxon>Bacteria</taxon>
        <taxon>Pseudomonadati</taxon>
        <taxon>Pseudomonadota</taxon>
        <taxon>Alphaproteobacteria</taxon>
        <taxon>Hyphomicrobiales</taxon>
        <taxon>Xanthobacteraceae</taxon>
        <taxon>Pseudolabrys</taxon>
    </lineage>
</organism>
<dbReference type="PANTHER" id="PTHR21496:SF23">
    <property type="entry name" value="3-PHENYLPROPIONATE_CINNAMIC ACID DIOXYGENASE FERREDOXIN SUBUNIT"/>
    <property type="match status" value="1"/>
</dbReference>
<evidence type="ECO:0000259" key="5">
    <source>
        <dbReference type="PROSITE" id="PS51296"/>
    </source>
</evidence>
<evidence type="ECO:0000313" key="6">
    <source>
        <dbReference type="EMBL" id="AXK80683.1"/>
    </source>
</evidence>
<dbReference type="AlphaFoldDB" id="A0A345ZUT6"/>
<sequence>MEHLICSPDDLPTGEVRIVTVNAIEIGVFRQGDEYFAYQNVCPHQGGPACEGMRTPQIEDTFDAKGLFTGQRLDEDDMHIVCPWHGYEFHLRTGEHVRDSKVRLRRFPVTIRDGGVYVAM</sequence>
<reference evidence="6 7" key="1">
    <citation type="submission" date="2018-07" db="EMBL/GenBank/DDBJ databases">
        <authorList>
            <person name="Quirk P.G."/>
            <person name="Krulwich T.A."/>
        </authorList>
    </citation>
    <scope>NUCLEOTIDE SEQUENCE [LARGE SCALE GENOMIC DNA]</scope>
    <source>
        <strain evidence="6 7">CC-BB4</strain>
    </source>
</reference>
<evidence type="ECO:0000256" key="4">
    <source>
        <dbReference type="ARBA" id="ARBA00023014"/>
    </source>
</evidence>
<dbReference type="RefSeq" id="WP_115690572.1">
    <property type="nucleotide sequence ID" value="NZ_CP031417.1"/>
</dbReference>
<keyword evidence="2" id="KW-0479">Metal-binding</keyword>
<dbReference type="KEGG" id="ptaw:DW352_09275"/>
<keyword evidence="1" id="KW-0001">2Fe-2S</keyword>
<dbReference type="Gene3D" id="2.102.10.10">
    <property type="entry name" value="Rieske [2Fe-2S] iron-sulphur domain"/>
    <property type="match status" value="1"/>
</dbReference>
<dbReference type="SUPFAM" id="SSF50022">
    <property type="entry name" value="ISP domain"/>
    <property type="match status" value="1"/>
</dbReference>
<dbReference type="EMBL" id="CP031417">
    <property type="protein sequence ID" value="AXK80683.1"/>
    <property type="molecule type" value="Genomic_DNA"/>
</dbReference>
<dbReference type="Pfam" id="PF00355">
    <property type="entry name" value="Rieske"/>
    <property type="match status" value="1"/>
</dbReference>
<name>A0A345ZUT6_9HYPH</name>